<sequence length="97" mass="10791">MFIVGLKSTNRVIKEKLLLEDGLTVDKAVQIAQSIEMTQSQAQMLSKYETTICEIRKIPSKSWSSHSNKAAGKGSYMSGSKAQVAVGKNFKKKIRKR</sequence>
<dbReference type="AlphaFoldDB" id="A0A9P0B6B1"/>
<dbReference type="EMBL" id="OV121137">
    <property type="protein sequence ID" value="CAH0558549.1"/>
    <property type="molecule type" value="Genomic_DNA"/>
</dbReference>
<evidence type="ECO:0000313" key="2">
    <source>
        <dbReference type="Proteomes" id="UP001154078"/>
    </source>
</evidence>
<dbReference type="OrthoDB" id="6414002at2759"/>
<reference evidence="1" key="1">
    <citation type="submission" date="2021-12" db="EMBL/GenBank/DDBJ databases">
        <authorList>
            <person name="King R."/>
        </authorList>
    </citation>
    <scope>NUCLEOTIDE SEQUENCE</scope>
</reference>
<organism evidence="1 2">
    <name type="scientific">Brassicogethes aeneus</name>
    <name type="common">Rape pollen beetle</name>
    <name type="synonym">Meligethes aeneus</name>
    <dbReference type="NCBI Taxonomy" id="1431903"/>
    <lineage>
        <taxon>Eukaryota</taxon>
        <taxon>Metazoa</taxon>
        <taxon>Ecdysozoa</taxon>
        <taxon>Arthropoda</taxon>
        <taxon>Hexapoda</taxon>
        <taxon>Insecta</taxon>
        <taxon>Pterygota</taxon>
        <taxon>Neoptera</taxon>
        <taxon>Endopterygota</taxon>
        <taxon>Coleoptera</taxon>
        <taxon>Polyphaga</taxon>
        <taxon>Cucujiformia</taxon>
        <taxon>Nitidulidae</taxon>
        <taxon>Meligethinae</taxon>
        <taxon>Brassicogethes</taxon>
    </lineage>
</organism>
<dbReference type="Proteomes" id="UP001154078">
    <property type="component" value="Chromosome 6"/>
</dbReference>
<evidence type="ECO:0000313" key="1">
    <source>
        <dbReference type="EMBL" id="CAH0558549.1"/>
    </source>
</evidence>
<proteinExistence type="predicted"/>
<keyword evidence="2" id="KW-1185">Reference proteome</keyword>
<protein>
    <submittedName>
        <fullName evidence="1">Uncharacterized protein</fullName>
    </submittedName>
</protein>
<gene>
    <name evidence="1" type="ORF">MELIAE_LOCUS8850</name>
</gene>
<name>A0A9P0B6B1_BRAAE</name>
<accession>A0A9P0B6B1</accession>